<evidence type="ECO:0000313" key="3">
    <source>
        <dbReference type="Proteomes" id="UP000324222"/>
    </source>
</evidence>
<dbReference type="AlphaFoldDB" id="A0A5B7DUT1"/>
<reference evidence="2 3" key="1">
    <citation type="submission" date="2019-05" db="EMBL/GenBank/DDBJ databases">
        <title>Another draft genome of Portunus trituberculatus and its Hox gene families provides insights of decapod evolution.</title>
        <authorList>
            <person name="Jeong J.-H."/>
            <person name="Song I."/>
            <person name="Kim S."/>
            <person name="Choi T."/>
            <person name="Kim D."/>
            <person name="Ryu S."/>
            <person name="Kim W."/>
        </authorList>
    </citation>
    <scope>NUCLEOTIDE SEQUENCE [LARGE SCALE GENOMIC DNA]</scope>
    <source>
        <tissue evidence="2">Muscle</tissue>
    </source>
</reference>
<name>A0A5B7DUT1_PORTR</name>
<keyword evidence="3" id="KW-1185">Reference proteome</keyword>
<comment type="caution">
    <text evidence="2">The sequence shown here is derived from an EMBL/GenBank/DDBJ whole genome shotgun (WGS) entry which is preliminary data.</text>
</comment>
<organism evidence="2 3">
    <name type="scientific">Portunus trituberculatus</name>
    <name type="common">Swimming crab</name>
    <name type="synonym">Neptunus trituberculatus</name>
    <dbReference type="NCBI Taxonomy" id="210409"/>
    <lineage>
        <taxon>Eukaryota</taxon>
        <taxon>Metazoa</taxon>
        <taxon>Ecdysozoa</taxon>
        <taxon>Arthropoda</taxon>
        <taxon>Crustacea</taxon>
        <taxon>Multicrustacea</taxon>
        <taxon>Malacostraca</taxon>
        <taxon>Eumalacostraca</taxon>
        <taxon>Eucarida</taxon>
        <taxon>Decapoda</taxon>
        <taxon>Pleocyemata</taxon>
        <taxon>Brachyura</taxon>
        <taxon>Eubrachyura</taxon>
        <taxon>Portunoidea</taxon>
        <taxon>Portunidae</taxon>
        <taxon>Portuninae</taxon>
        <taxon>Portunus</taxon>
    </lineage>
</organism>
<gene>
    <name evidence="2" type="ORF">E2C01_018345</name>
</gene>
<proteinExistence type="predicted"/>
<feature type="region of interest" description="Disordered" evidence="1">
    <location>
        <begin position="55"/>
        <end position="85"/>
    </location>
</feature>
<dbReference type="EMBL" id="VSRR010001438">
    <property type="protein sequence ID" value="MPC25240.1"/>
    <property type="molecule type" value="Genomic_DNA"/>
</dbReference>
<evidence type="ECO:0000256" key="1">
    <source>
        <dbReference type="SAM" id="MobiDB-lite"/>
    </source>
</evidence>
<feature type="compositionally biased region" description="Pro residues" evidence="1">
    <location>
        <begin position="63"/>
        <end position="81"/>
    </location>
</feature>
<protein>
    <submittedName>
        <fullName evidence="2">Uncharacterized protein</fullName>
    </submittedName>
</protein>
<accession>A0A5B7DUT1</accession>
<sequence length="121" mass="13347">MYPRPTLPLPLYPHLIPCNPCAFTCDFCLNLYPSFTPISPSTLCFHHPPQPASVAPPLSFPQRHPPPPCRAVRSPPSPPAPSSRHHALGNIWLHCGGHAGRGMVGARLSRITSLKLMKFKW</sequence>
<evidence type="ECO:0000313" key="2">
    <source>
        <dbReference type="EMBL" id="MPC25240.1"/>
    </source>
</evidence>
<dbReference type="Proteomes" id="UP000324222">
    <property type="component" value="Unassembled WGS sequence"/>
</dbReference>